<dbReference type="GO" id="GO:0046872">
    <property type="term" value="F:metal ion binding"/>
    <property type="evidence" value="ECO:0007669"/>
    <property type="project" value="UniProtKB-KW"/>
</dbReference>
<organism evidence="11 12">
    <name type="scientific">Peloplasma aerotolerans</name>
    <dbReference type="NCBI Taxonomy" id="3044389"/>
    <lineage>
        <taxon>Bacteria</taxon>
        <taxon>Bacillati</taxon>
        <taxon>Mycoplasmatota</taxon>
        <taxon>Mollicutes</taxon>
        <taxon>Acholeplasmatales</taxon>
        <taxon>Acholeplasmataceae</taxon>
        <taxon>Peloplasma</taxon>
    </lineage>
</organism>
<keyword evidence="12" id="KW-1185">Reference proteome</keyword>
<keyword evidence="8" id="KW-0129">CBS domain</keyword>
<dbReference type="GO" id="GO:0015095">
    <property type="term" value="F:magnesium ion transmembrane transporter activity"/>
    <property type="evidence" value="ECO:0007669"/>
    <property type="project" value="UniProtKB-UniRule"/>
</dbReference>
<keyword evidence="6 9" id="KW-1133">Transmembrane helix</keyword>
<dbReference type="CDD" id="cd04606">
    <property type="entry name" value="CBS_pair_Mg_transporter"/>
    <property type="match status" value="1"/>
</dbReference>
<dbReference type="InterPro" id="IPR038076">
    <property type="entry name" value="MgtE_N_sf"/>
</dbReference>
<dbReference type="Proteomes" id="UP001431532">
    <property type="component" value="Unassembled WGS sequence"/>
</dbReference>
<dbReference type="InterPro" id="IPR006667">
    <property type="entry name" value="SLC41_membr_dom"/>
</dbReference>
<dbReference type="NCBIfam" id="TIGR00400">
    <property type="entry name" value="mgtE"/>
    <property type="match status" value="1"/>
</dbReference>
<feature type="domain" description="CBS" evidence="10">
    <location>
        <begin position="189"/>
        <end position="245"/>
    </location>
</feature>
<comment type="caution">
    <text evidence="11">The sequence shown here is derived from an EMBL/GenBank/DDBJ whole genome shotgun (WGS) entry which is preliminary data.</text>
</comment>
<gene>
    <name evidence="11" type="primary">mgtE</name>
    <name evidence="11" type="ORF">QJ521_03535</name>
</gene>
<evidence type="ECO:0000259" key="10">
    <source>
        <dbReference type="PROSITE" id="PS51371"/>
    </source>
</evidence>
<comment type="function">
    <text evidence="9">Acts as a magnesium transporter.</text>
</comment>
<dbReference type="InterPro" id="IPR006668">
    <property type="entry name" value="Mg_transptr_MgtE_intracell_dom"/>
</dbReference>
<dbReference type="SUPFAM" id="SSF158791">
    <property type="entry name" value="MgtE N-terminal domain-like"/>
    <property type="match status" value="1"/>
</dbReference>
<evidence type="ECO:0000313" key="11">
    <source>
        <dbReference type="EMBL" id="MDI6452629.1"/>
    </source>
</evidence>
<dbReference type="Pfam" id="PF00571">
    <property type="entry name" value="CBS"/>
    <property type="match status" value="2"/>
</dbReference>
<comment type="subcellular location">
    <subcellularLocation>
        <location evidence="9">Cell membrane</location>
        <topology evidence="9">Multi-pass membrane protein</topology>
    </subcellularLocation>
    <subcellularLocation>
        <location evidence="1">Membrane</location>
        <topology evidence="1">Multi-pass membrane protein</topology>
    </subcellularLocation>
</comment>
<dbReference type="PANTHER" id="PTHR43773:SF1">
    <property type="entry name" value="MAGNESIUM TRANSPORTER MGTE"/>
    <property type="match status" value="1"/>
</dbReference>
<keyword evidence="4 9" id="KW-0812">Transmembrane</keyword>
<protein>
    <recommendedName>
        <fullName evidence="9">Magnesium transporter MgtE</fullName>
    </recommendedName>
</protein>
<dbReference type="InterPro" id="IPR036739">
    <property type="entry name" value="SLC41_membr_dom_sf"/>
</dbReference>
<dbReference type="AlphaFoldDB" id="A0AAW6U9J9"/>
<dbReference type="SUPFAM" id="SSF161093">
    <property type="entry name" value="MgtE membrane domain-like"/>
    <property type="match status" value="1"/>
</dbReference>
<dbReference type="Gene3D" id="3.10.580.10">
    <property type="entry name" value="CBS-domain"/>
    <property type="match status" value="1"/>
</dbReference>
<evidence type="ECO:0000256" key="4">
    <source>
        <dbReference type="ARBA" id="ARBA00022692"/>
    </source>
</evidence>
<comment type="similarity">
    <text evidence="2 9">Belongs to the SLC41A transporter family.</text>
</comment>
<evidence type="ECO:0000256" key="1">
    <source>
        <dbReference type="ARBA" id="ARBA00004141"/>
    </source>
</evidence>
<evidence type="ECO:0000256" key="7">
    <source>
        <dbReference type="ARBA" id="ARBA00023136"/>
    </source>
</evidence>
<evidence type="ECO:0000256" key="9">
    <source>
        <dbReference type="RuleBase" id="RU362011"/>
    </source>
</evidence>
<dbReference type="GO" id="GO:0005886">
    <property type="term" value="C:plasma membrane"/>
    <property type="evidence" value="ECO:0007669"/>
    <property type="project" value="UniProtKB-SubCell"/>
</dbReference>
<dbReference type="SMART" id="SM00924">
    <property type="entry name" value="MgtE_N"/>
    <property type="match status" value="1"/>
</dbReference>
<feature type="transmembrane region" description="Helical" evidence="9">
    <location>
        <begin position="296"/>
        <end position="320"/>
    </location>
</feature>
<reference evidence="11" key="1">
    <citation type="submission" date="2023-05" db="EMBL/GenBank/DDBJ databases">
        <title>Mariniplasma microaerophilum sp. nov., a novel anaerobic mollicute isolated from terrestrial mud volcano, Taman Peninsula, Russia.</title>
        <authorList>
            <person name="Khomyakova M.A."/>
            <person name="Merkel A.Y."/>
            <person name="Slobodkin A.I."/>
        </authorList>
    </citation>
    <scope>NUCLEOTIDE SEQUENCE</scope>
    <source>
        <strain evidence="11">M4Ah</strain>
    </source>
</reference>
<dbReference type="InterPro" id="IPR046342">
    <property type="entry name" value="CBS_dom_sf"/>
</dbReference>
<evidence type="ECO:0000256" key="8">
    <source>
        <dbReference type="PROSITE-ProRule" id="PRU00703"/>
    </source>
</evidence>
<evidence type="ECO:0000256" key="3">
    <source>
        <dbReference type="ARBA" id="ARBA00022448"/>
    </source>
</evidence>
<dbReference type="EMBL" id="JASCXW010000007">
    <property type="protein sequence ID" value="MDI6452629.1"/>
    <property type="molecule type" value="Genomic_DNA"/>
</dbReference>
<keyword evidence="7 9" id="KW-0472">Membrane</keyword>
<dbReference type="PANTHER" id="PTHR43773">
    <property type="entry name" value="MAGNESIUM TRANSPORTER MGTE"/>
    <property type="match status" value="1"/>
</dbReference>
<proteinExistence type="inferred from homology"/>
<dbReference type="RefSeq" id="WP_282839046.1">
    <property type="nucleotide sequence ID" value="NZ_JASCXW010000007.1"/>
</dbReference>
<keyword evidence="5 9" id="KW-0460">Magnesium</keyword>
<keyword evidence="9" id="KW-1003">Cell membrane</keyword>
<dbReference type="InterPro" id="IPR000644">
    <property type="entry name" value="CBS_dom"/>
</dbReference>
<dbReference type="Pfam" id="PF01769">
    <property type="entry name" value="MgtE"/>
    <property type="match status" value="1"/>
</dbReference>
<dbReference type="InterPro" id="IPR006669">
    <property type="entry name" value="MgtE_transporter"/>
</dbReference>
<dbReference type="Pfam" id="PF03448">
    <property type="entry name" value="MgtE_N"/>
    <property type="match status" value="1"/>
</dbReference>
<evidence type="ECO:0000313" key="12">
    <source>
        <dbReference type="Proteomes" id="UP001431532"/>
    </source>
</evidence>
<evidence type="ECO:0000256" key="6">
    <source>
        <dbReference type="ARBA" id="ARBA00022989"/>
    </source>
</evidence>
<evidence type="ECO:0000256" key="5">
    <source>
        <dbReference type="ARBA" id="ARBA00022842"/>
    </source>
</evidence>
<keyword evidence="9" id="KW-0479">Metal-binding</keyword>
<name>A0AAW6U9J9_9MOLU</name>
<comment type="subunit">
    <text evidence="9">Homodimer.</text>
</comment>
<evidence type="ECO:0000256" key="2">
    <source>
        <dbReference type="ARBA" id="ARBA00009749"/>
    </source>
</evidence>
<feature type="transmembrane region" description="Helical" evidence="9">
    <location>
        <begin position="270"/>
        <end position="290"/>
    </location>
</feature>
<dbReference type="SUPFAM" id="SSF54631">
    <property type="entry name" value="CBS-domain pair"/>
    <property type="match status" value="1"/>
</dbReference>
<dbReference type="Gene3D" id="1.10.357.20">
    <property type="entry name" value="SLC41 divalent cation transporters, integral membrane domain"/>
    <property type="match status" value="1"/>
</dbReference>
<accession>A0AAW6U9J9</accession>
<dbReference type="Gene3D" id="1.25.60.10">
    <property type="entry name" value="MgtE N-terminal domain-like"/>
    <property type="match status" value="1"/>
</dbReference>
<feature type="transmembrane region" description="Helical" evidence="9">
    <location>
        <begin position="375"/>
        <end position="402"/>
    </location>
</feature>
<sequence>MLKEMLQNANDQVLKQYLEDIHAHDLSELFLDLDYEERQRLYRSLSDEKLADLVSYLDAEEAAEIFTDFNLKKQKQLVELMEPDDAVDIIQELEDDHQDELLDILGESSDIVQLIHYGEDETGSAMTNLVVVVHPDLDVKQATKKVIQEAVDVESINTIFVTDEENHYLGVVPLKKLLKAKTPCQISEVMEEYPFAYASDSITQTVQSIRNYAIYEMPVINENHVLLGMITLDDALDIYQEEAQEDFERLAGLPETMPDSSALKSAFHRLPWLLALLCFLIPIALVTSAFEHILATVAILIIFQPLILDSAGNVATQTLAVTLKMLSTNEKGMLKNSYREIITGMINGLVIGFVAFAVTFAFAHLNTSLTSEPVLVSFVVGVSLWLTVLTAPLIAIIIPLTLKAIKVDPAVASGPFITTFIDVVALFIYFGLATIMLGGL</sequence>
<keyword evidence="3 9" id="KW-0813">Transport</keyword>
<dbReference type="PROSITE" id="PS51371">
    <property type="entry name" value="CBS"/>
    <property type="match status" value="2"/>
</dbReference>
<feature type="transmembrane region" description="Helical" evidence="9">
    <location>
        <begin position="414"/>
        <end position="437"/>
    </location>
</feature>
<feature type="domain" description="CBS" evidence="10">
    <location>
        <begin position="126"/>
        <end position="188"/>
    </location>
</feature>
<feature type="transmembrane region" description="Helical" evidence="9">
    <location>
        <begin position="341"/>
        <end position="363"/>
    </location>
</feature>